<dbReference type="Gene3D" id="3.40.720.10">
    <property type="entry name" value="Alkaline Phosphatase, subunit A"/>
    <property type="match status" value="1"/>
</dbReference>
<proteinExistence type="inferred from homology"/>
<name>A0A1P8WJ56_9PLAN</name>
<keyword evidence="10" id="KW-1185">Reference proteome</keyword>
<feature type="region of interest" description="Disordered" evidence="5">
    <location>
        <begin position="516"/>
        <end position="551"/>
    </location>
</feature>
<evidence type="ECO:0000256" key="5">
    <source>
        <dbReference type="SAM" id="MobiDB-lite"/>
    </source>
</evidence>
<feature type="signal peptide" evidence="6">
    <location>
        <begin position="1"/>
        <end position="22"/>
    </location>
</feature>
<gene>
    <name evidence="9" type="primary">atsA_22</name>
    <name evidence="9" type="ORF">Fuma_03717</name>
</gene>
<dbReference type="Pfam" id="PF16347">
    <property type="entry name" value="SGSH_C"/>
    <property type="match status" value="1"/>
</dbReference>
<dbReference type="EC" id="3.1.6.1" evidence="9"/>
<reference evidence="9 10" key="1">
    <citation type="journal article" date="2016" name="Front. Microbiol.">
        <title>Fuerstia marisgermanicae gen. nov., sp. nov., an Unusual Member of the Phylum Planctomycetes from the German Wadden Sea.</title>
        <authorList>
            <person name="Kohn T."/>
            <person name="Heuer A."/>
            <person name="Jogler M."/>
            <person name="Vollmers J."/>
            <person name="Boedeker C."/>
            <person name="Bunk B."/>
            <person name="Rast P."/>
            <person name="Borchert D."/>
            <person name="Glockner I."/>
            <person name="Freese H.M."/>
            <person name="Klenk H.P."/>
            <person name="Overmann J."/>
            <person name="Kaster A.K."/>
            <person name="Rohde M."/>
            <person name="Wiegand S."/>
            <person name="Jogler C."/>
        </authorList>
    </citation>
    <scope>NUCLEOTIDE SEQUENCE [LARGE SCALE GENOMIC DNA]</scope>
    <source>
        <strain evidence="9 10">NH11</strain>
    </source>
</reference>
<dbReference type="InterPro" id="IPR032506">
    <property type="entry name" value="SGSH_C"/>
</dbReference>
<dbReference type="GO" id="GO:0004065">
    <property type="term" value="F:arylsulfatase activity"/>
    <property type="evidence" value="ECO:0007669"/>
    <property type="project" value="UniProtKB-EC"/>
</dbReference>
<evidence type="ECO:0000313" key="9">
    <source>
        <dbReference type="EMBL" id="APZ94096.1"/>
    </source>
</evidence>
<dbReference type="InterPro" id="IPR017850">
    <property type="entry name" value="Alkaline_phosphatase_core_sf"/>
</dbReference>
<comment type="similarity">
    <text evidence="1">Belongs to the sulfatase family.</text>
</comment>
<sequence precursor="true">MLTARALLVGLAVAASGLPANAEETRPNIVFIFTDDHAAHAMSCYGSKINTTPNLDRIANEGMLFTNCFCTNSICGPSRAVIQTGKHSHLNGFLHNGNRFDGSQQTFPKLLQKVGYQTAVVGKWHLATAPQGYDYSEVLKGQGPYYNPPMLLNGNPKPVQHTGYTTDIITDLALDWLKEKRDADKPFMLMFQHKAPHRNWQPGPKHLHMYDDVEIPEPDNLFDDWSGRGSAAQTQDMTISKTMTRYDLKLDPPRGLTKEQLEVWNEAYGPKNKAFEEAKLTGKDLVRWKYQRYIKDYLRCVASVDDNVGRVLDYLDEAGLAENTVVIYSSDQGFYLGDHGWFDKRFMYEESYRMPLMVRWPGKVKPKTVNHNLVSNLDYAETFLDIAGAEIPSDMQGKSLASLMQASPSAAEDLTPPPKTIGFNKSLTNCTQPDFRDALYYHYYEFNGERRTAHMVRRHCGVRTDRYKLIHFYNLDEWELYDLEKDPREMRSRYDDPDYADVVKKLKTRLAELQKEYKVPDDTGSVPADAPSLHLKPGQRKAKPKPAKKAA</sequence>
<protein>
    <submittedName>
        <fullName evidence="9">Arylsulfatase</fullName>
        <ecNumber evidence="9">3.1.6.1</ecNumber>
    </submittedName>
</protein>
<evidence type="ECO:0000313" key="10">
    <source>
        <dbReference type="Proteomes" id="UP000187735"/>
    </source>
</evidence>
<dbReference type="InterPro" id="IPR024607">
    <property type="entry name" value="Sulfatase_CS"/>
</dbReference>
<feature type="domain" description="Sulfatase N-terminal" evidence="7">
    <location>
        <begin position="27"/>
        <end position="389"/>
    </location>
</feature>
<dbReference type="EMBL" id="CP017641">
    <property type="protein sequence ID" value="APZ94096.1"/>
    <property type="molecule type" value="Genomic_DNA"/>
</dbReference>
<accession>A0A1P8WJ56</accession>
<dbReference type="KEGG" id="fmr:Fuma_03717"/>
<evidence type="ECO:0000256" key="4">
    <source>
        <dbReference type="ARBA" id="ARBA00023180"/>
    </source>
</evidence>
<dbReference type="PANTHER" id="PTHR43108:SF6">
    <property type="entry name" value="N-SULPHOGLUCOSAMINE SULPHOHYDROLASE"/>
    <property type="match status" value="1"/>
</dbReference>
<evidence type="ECO:0000256" key="2">
    <source>
        <dbReference type="ARBA" id="ARBA00022729"/>
    </source>
</evidence>
<dbReference type="CDD" id="cd16031">
    <property type="entry name" value="G6S_like"/>
    <property type="match status" value="1"/>
</dbReference>
<dbReference type="Proteomes" id="UP000187735">
    <property type="component" value="Chromosome"/>
</dbReference>
<evidence type="ECO:0000259" key="7">
    <source>
        <dbReference type="Pfam" id="PF00884"/>
    </source>
</evidence>
<feature type="domain" description="N-sulphoglucosamine sulphohydrolase C-terminal" evidence="8">
    <location>
        <begin position="426"/>
        <end position="515"/>
    </location>
</feature>
<dbReference type="Pfam" id="PF00884">
    <property type="entry name" value="Sulfatase"/>
    <property type="match status" value="1"/>
</dbReference>
<feature type="compositionally biased region" description="Basic residues" evidence="5">
    <location>
        <begin position="537"/>
        <end position="551"/>
    </location>
</feature>
<keyword evidence="4" id="KW-0325">Glycoprotein</keyword>
<dbReference type="PANTHER" id="PTHR43108">
    <property type="entry name" value="N-ACETYLGLUCOSAMINE-6-SULFATASE FAMILY MEMBER"/>
    <property type="match status" value="1"/>
</dbReference>
<dbReference type="InterPro" id="IPR000917">
    <property type="entry name" value="Sulfatase_N"/>
</dbReference>
<dbReference type="OrthoDB" id="237120at2"/>
<keyword evidence="2 6" id="KW-0732">Signal</keyword>
<organism evidence="9 10">
    <name type="scientific">Fuerstiella marisgermanici</name>
    <dbReference type="NCBI Taxonomy" id="1891926"/>
    <lineage>
        <taxon>Bacteria</taxon>
        <taxon>Pseudomonadati</taxon>
        <taxon>Planctomycetota</taxon>
        <taxon>Planctomycetia</taxon>
        <taxon>Planctomycetales</taxon>
        <taxon>Planctomycetaceae</taxon>
        <taxon>Fuerstiella</taxon>
    </lineage>
</organism>
<evidence type="ECO:0000256" key="1">
    <source>
        <dbReference type="ARBA" id="ARBA00008779"/>
    </source>
</evidence>
<evidence type="ECO:0000256" key="6">
    <source>
        <dbReference type="SAM" id="SignalP"/>
    </source>
</evidence>
<dbReference type="SUPFAM" id="SSF53649">
    <property type="entry name" value="Alkaline phosphatase-like"/>
    <property type="match status" value="1"/>
</dbReference>
<dbReference type="RefSeq" id="WP_077025454.1">
    <property type="nucleotide sequence ID" value="NZ_CP017641.1"/>
</dbReference>
<dbReference type="AlphaFoldDB" id="A0A1P8WJ56"/>
<feature type="chain" id="PRO_5010293566" evidence="6">
    <location>
        <begin position="23"/>
        <end position="551"/>
    </location>
</feature>
<keyword evidence="3 9" id="KW-0378">Hydrolase</keyword>
<evidence type="ECO:0000259" key="8">
    <source>
        <dbReference type="Pfam" id="PF16347"/>
    </source>
</evidence>
<dbReference type="PROSITE" id="PS00149">
    <property type="entry name" value="SULFATASE_2"/>
    <property type="match status" value="1"/>
</dbReference>
<evidence type="ECO:0000256" key="3">
    <source>
        <dbReference type="ARBA" id="ARBA00022801"/>
    </source>
</evidence>